<reference evidence="1 3" key="1">
    <citation type="submission" date="2019-03" db="EMBL/GenBank/DDBJ databases">
        <title>Genomic Encyclopedia of Type Strains, Phase IV (KMG-IV): sequencing the most valuable type-strain genomes for metagenomic binning, comparative biology and taxonomic classification.</title>
        <authorList>
            <person name="Goeker M."/>
        </authorList>
    </citation>
    <scope>NUCLEOTIDE SEQUENCE [LARGE SCALE GENOMIC DNA]</scope>
    <source>
        <strain evidence="1 3">DSM 12034</strain>
    </source>
</reference>
<organism evidence="1 3">
    <name type="scientific">Tepidimonas ignava</name>
    <dbReference type="NCBI Taxonomy" id="114249"/>
    <lineage>
        <taxon>Bacteria</taxon>
        <taxon>Pseudomonadati</taxon>
        <taxon>Pseudomonadota</taxon>
        <taxon>Betaproteobacteria</taxon>
        <taxon>Burkholderiales</taxon>
        <taxon>Tepidimonas</taxon>
    </lineage>
</organism>
<dbReference type="Proteomes" id="UP000315577">
    <property type="component" value="Unassembled WGS sequence"/>
</dbReference>
<evidence type="ECO:0000313" key="4">
    <source>
        <dbReference type="Proteomes" id="UP000315577"/>
    </source>
</evidence>
<evidence type="ECO:0000313" key="3">
    <source>
        <dbReference type="Proteomes" id="UP000295536"/>
    </source>
</evidence>
<comment type="caution">
    <text evidence="1">The sequence shown here is derived from an EMBL/GenBank/DDBJ whole genome shotgun (WGS) entry which is preliminary data.</text>
</comment>
<evidence type="ECO:0000313" key="2">
    <source>
        <dbReference type="EMBL" id="TSE20280.1"/>
    </source>
</evidence>
<evidence type="ECO:0000313" key="1">
    <source>
        <dbReference type="EMBL" id="TCS98795.1"/>
    </source>
</evidence>
<protein>
    <submittedName>
        <fullName evidence="1">Uncharacterized protein</fullName>
    </submittedName>
</protein>
<keyword evidence="4" id="KW-1185">Reference proteome</keyword>
<dbReference type="AlphaFoldDB" id="A0A4R3LH29"/>
<dbReference type="RefSeq" id="WP_132962110.1">
    <property type="nucleotide sequence ID" value="NZ_SMAH01000004.1"/>
</dbReference>
<dbReference type="Proteomes" id="UP000295536">
    <property type="component" value="Unassembled WGS sequence"/>
</dbReference>
<gene>
    <name evidence="1" type="ORF">EDC36_104219</name>
    <name evidence="2" type="ORF">Tigna_01911</name>
</gene>
<name>A0A4R3LH29_9BURK</name>
<sequence>MNIRIDESSIAEAVRDSVHDAVNAALKGYSVQSAIAQAMAHEITSGAIVQAIKEAVAQVDHQQLVHALAREIQVATTKAAIAILQESMVEAIAKLRGLSTYSEEDKREREMIRQRIFGREG</sequence>
<reference evidence="2 4" key="2">
    <citation type="submission" date="2019-07" db="EMBL/GenBank/DDBJ databases">
        <title>Tepidimonas ignava SPS-1037 draft genome.</title>
        <authorList>
            <person name="Da Costa M.S."/>
            <person name="Froufe H.J.C."/>
            <person name="Egas C."/>
            <person name="Albuquerque L."/>
        </authorList>
    </citation>
    <scope>NUCLEOTIDE SEQUENCE [LARGE SCALE GENOMIC DNA]</scope>
    <source>
        <strain evidence="2 4">SPS-1037</strain>
    </source>
</reference>
<dbReference type="EMBL" id="SMAH01000004">
    <property type="protein sequence ID" value="TCS98795.1"/>
    <property type="molecule type" value="Genomic_DNA"/>
</dbReference>
<accession>A0A4R3LH29</accession>
<dbReference type="EMBL" id="VJNC01000013">
    <property type="protein sequence ID" value="TSE20280.1"/>
    <property type="molecule type" value="Genomic_DNA"/>
</dbReference>
<proteinExistence type="predicted"/>